<comment type="caution">
    <text evidence="2">The sequence shown here is derived from an EMBL/GenBank/DDBJ whole genome shotgun (WGS) entry which is preliminary data.</text>
</comment>
<dbReference type="STRING" id="512399.A8709_20025"/>
<dbReference type="Proteomes" id="UP000093309">
    <property type="component" value="Unassembled WGS sequence"/>
</dbReference>
<feature type="region of interest" description="Disordered" evidence="1">
    <location>
        <begin position="20"/>
        <end position="72"/>
    </location>
</feature>
<organism evidence="2 3">
    <name type="scientific">Paenibacillus pectinilyticus</name>
    <dbReference type="NCBI Taxonomy" id="512399"/>
    <lineage>
        <taxon>Bacteria</taxon>
        <taxon>Bacillati</taxon>
        <taxon>Bacillota</taxon>
        <taxon>Bacilli</taxon>
        <taxon>Bacillales</taxon>
        <taxon>Paenibacillaceae</taxon>
        <taxon>Paenibacillus</taxon>
    </lineage>
</organism>
<dbReference type="OrthoDB" id="2606374at2"/>
<feature type="compositionally biased region" description="Polar residues" evidence="1">
    <location>
        <begin position="20"/>
        <end position="33"/>
    </location>
</feature>
<feature type="compositionally biased region" description="Low complexity" evidence="1">
    <location>
        <begin position="56"/>
        <end position="72"/>
    </location>
</feature>
<keyword evidence="3" id="KW-1185">Reference proteome</keyword>
<protein>
    <recommendedName>
        <fullName evidence="4">Lipoprotein</fullName>
    </recommendedName>
</protein>
<dbReference type="EMBL" id="LYPC01000022">
    <property type="protein sequence ID" value="OCT13863.1"/>
    <property type="molecule type" value="Genomic_DNA"/>
</dbReference>
<evidence type="ECO:0000313" key="3">
    <source>
        <dbReference type="Proteomes" id="UP000093309"/>
    </source>
</evidence>
<proteinExistence type="predicted"/>
<gene>
    <name evidence="2" type="ORF">A8709_20025</name>
</gene>
<dbReference type="RefSeq" id="WP_065853972.1">
    <property type="nucleotide sequence ID" value="NZ_LYPC01000022.1"/>
</dbReference>
<evidence type="ECO:0000313" key="2">
    <source>
        <dbReference type="EMBL" id="OCT13863.1"/>
    </source>
</evidence>
<evidence type="ECO:0008006" key="4">
    <source>
        <dbReference type="Google" id="ProtNLM"/>
    </source>
</evidence>
<dbReference type="AlphaFoldDB" id="A0A1C1A0F5"/>
<dbReference type="PROSITE" id="PS51257">
    <property type="entry name" value="PROKAR_LIPOPROTEIN"/>
    <property type="match status" value="1"/>
</dbReference>
<evidence type="ECO:0000256" key="1">
    <source>
        <dbReference type="SAM" id="MobiDB-lite"/>
    </source>
</evidence>
<name>A0A1C1A0F5_9BACL</name>
<accession>A0A1C1A0F5</accession>
<sequence>MKRIFILIILALVIGCDNQNSTGGEEEQPSNTIVPKERVETVETPKPSPTVTPTIQTETSTPSTLPSPTVSVQPTEVINSNKTLPDVDKVITGTYIYPWSNPLNSGTAEVTKISTNKYHLNVSVVHGFGHNIGEIDSDFTYDGKNFVLLNDQYKIVTISFTDYTLTIDYPGEGFGGAGAEPKGTFYLKNSGVDDAPFLRTLYEKLKLRDQYRHGFTDVLTYNINKTQKVLLVRSKGSINRTQIVAESLVLYDTSNQIFDVLGEVNSHKSQEILKKLESLKASPELIYQLLHKDYADRFIELEMKRFDNGDRTVGEPDKFKLTDAEAFYIVTGIEGATSTSNNKRNSDNIGSIFKTEVDHSDNKTVTIHIYEIVRNDKDDEHTATADWLELDRSTGEVSSMIFDK</sequence>
<reference evidence="3" key="1">
    <citation type="submission" date="2016-05" db="EMBL/GenBank/DDBJ databases">
        <title>Paenibacillus oryzae. sp. nov., isolated from the rice root.</title>
        <authorList>
            <person name="Zhang J."/>
            <person name="Zhang X."/>
        </authorList>
    </citation>
    <scope>NUCLEOTIDE SEQUENCE [LARGE SCALE GENOMIC DNA]</scope>
    <source>
        <strain evidence="3">KCTC13222</strain>
    </source>
</reference>